<dbReference type="EMBL" id="LFQU01000006">
    <property type="protein sequence ID" value="KOO69013.1"/>
    <property type="molecule type" value="Genomic_DNA"/>
</dbReference>
<evidence type="ECO:0000313" key="1">
    <source>
        <dbReference type="EMBL" id="KOO69013.1"/>
    </source>
</evidence>
<dbReference type="InterPro" id="IPR011047">
    <property type="entry name" value="Quinoprotein_ADH-like_sf"/>
</dbReference>
<reference evidence="1 2" key="1">
    <citation type="submission" date="2015-06" db="EMBL/GenBank/DDBJ databases">
        <title>Prevotella sp. 109, sp. nov., a novel member of the family Prevotellaceae isolated from human faeces.</title>
        <authorList>
            <person name="Shkoporov A.N."/>
            <person name="Chaplin A.V."/>
            <person name="Kafarskaia L.I."/>
            <person name="Efimov B.A."/>
        </authorList>
    </citation>
    <scope>NUCLEOTIDE SEQUENCE [LARGE SCALE GENOMIC DNA]</scope>
    <source>
        <strain evidence="1 2">109</strain>
    </source>
</reference>
<keyword evidence="2" id="KW-1185">Reference proteome</keyword>
<protein>
    <submittedName>
        <fullName evidence="1">Uncharacterized protein</fullName>
    </submittedName>
</protein>
<comment type="caution">
    <text evidence="1">The sequence shown here is derived from an EMBL/GenBank/DDBJ whole genome shotgun (WGS) entry which is preliminary data.</text>
</comment>
<proteinExistence type="predicted"/>
<sequence>MQKVNPNEEKEKGILMYATTLDDYYNQERGWYKFWSKEPQNAIKLKTWNPGSQSFVDGLRCGCWGGDAYYAFYIFQYSLGYDYPYAFVKVEPETGELDIVKNFEQGDDFYDNWHSYTLYCMTYNPVKDEVYALGQTTKENQAQVSTLYKIDRATGTPTKLHDFDFISFAMSVDMEGTLWVQNSIYEGESNVGAKLIAYDTDNFDVKKEVKLSYNGSSFVTAYYGTMSFDYTTGDLYWIALRADDNK</sequence>
<gene>
    <name evidence="1" type="ORF">ACU52_04940</name>
</gene>
<name>A0A8E1QYF4_9BACT</name>
<organism evidence="1 2">
    <name type="scientific">Xylanibacter rarus</name>
    <dbReference type="NCBI Taxonomy" id="1676614"/>
    <lineage>
        <taxon>Bacteria</taxon>
        <taxon>Pseudomonadati</taxon>
        <taxon>Bacteroidota</taxon>
        <taxon>Bacteroidia</taxon>
        <taxon>Bacteroidales</taxon>
        <taxon>Prevotellaceae</taxon>
        <taxon>Xylanibacter</taxon>
    </lineage>
</organism>
<dbReference type="AlphaFoldDB" id="A0A8E1QYF4"/>
<dbReference type="Proteomes" id="UP000036951">
    <property type="component" value="Unassembled WGS sequence"/>
</dbReference>
<evidence type="ECO:0000313" key="2">
    <source>
        <dbReference type="Proteomes" id="UP000036951"/>
    </source>
</evidence>
<dbReference type="SUPFAM" id="SSF50998">
    <property type="entry name" value="Quinoprotein alcohol dehydrogenase-like"/>
    <property type="match status" value="1"/>
</dbReference>
<accession>A0A8E1QYF4</accession>